<dbReference type="AlphaFoldDB" id="A0A183DW36"/>
<proteinExistence type="predicted"/>
<dbReference type="WBParaSite" id="GPUH_0001294101-mRNA-1">
    <property type="protein sequence ID" value="GPUH_0001294101-mRNA-1"/>
    <property type="gene ID" value="GPUH_0001294101"/>
</dbReference>
<keyword evidence="2" id="KW-1185">Reference proteome</keyword>
<evidence type="ECO:0000313" key="2">
    <source>
        <dbReference type="Proteomes" id="UP000271098"/>
    </source>
</evidence>
<reference evidence="3" key="1">
    <citation type="submission" date="2016-06" db="UniProtKB">
        <authorList>
            <consortium name="WormBaseParasite"/>
        </authorList>
    </citation>
    <scope>IDENTIFICATION</scope>
</reference>
<gene>
    <name evidence="1" type="ORF">GPUH_LOCUS12926</name>
</gene>
<accession>A0A183DW36</accession>
<evidence type="ECO:0000313" key="1">
    <source>
        <dbReference type="EMBL" id="VDN21307.1"/>
    </source>
</evidence>
<evidence type="ECO:0000313" key="3">
    <source>
        <dbReference type="WBParaSite" id="GPUH_0001294101-mRNA-1"/>
    </source>
</evidence>
<protein>
    <submittedName>
        <fullName evidence="1 3">Uncharacterized protein</fullName>
    </submittedName>
</protein>
<dbReference type="EMBL" id="UYRT01079739">
    <property type="protein sequence ID" value="VDN21307.1"/>
    <property type="molecule type" value="Genomic_DNA"/>
</dbReference>
<organism evidence="3">
    <name type="scientific">Gongylonema pulchrum</name>
    <dbReference type="NCBI Taxonomy" id="637853"/>
    <lineage>
        <taxon>Eukaryota</taxon>
        <taxon>Metazoa</taxon>
        <taxon>Ecdysozoa</taxon>
        <taxon>Nematoda</taxon>
        <taxon>Chromadorea</taxon>
        <taxon>Rhabditida</taxon>
        <taxon>Spirurina</taxon>
        <taxon>Spiruromorpha</taxon>
        <taxon>Spiruroidea</taxon>
        <taxon>Gongylonematidae</taxon>
        <taxon>Gongylonema</taxon>
    </lineage>
</organism>
<reference evidence="1 2" key="2">
    <citation type="submission" date="2018-11" db="EMBL/GenBank/DDBJ databases">
        <authorList>
            <consortium name="Pathogen Informatics"/>
        </authorList>
    </citation>
    <scope>NUCLEOTIDE SEQUENCE [LARGE SCALE GENOMIC DNA]</scope>
</reference>
<name>A0A183DW36_9BILA</name>
<dbReference type="Proteomes" id="UP000271098">
    <property type="component" value="Unassembled WGS sequence"/>
</dbReference>
<sequence length="77" mass="8655">MILPLQDQSMNIAFLGFAANDKCAANSCNFWALITLLHCISGLGMDAIDHRIMSMYITDDIPIWRNEDGLKRTAVMH</sequence>